<evidence type="ECO:0000313" key="8">
    <source>
        <dbReference type="Proteomes" id="UP000027318"/>
    </source>
</evidence>
<keyword evidence="8" id="KW-1185">Reference proteome</keyword>
<evidence type="ECO:0000256" key="4">
    <source>
        <dbReference type="PROSITE-ProRule" id="PRU00284"/>
    </source>
</evidence>
<evidence type="ECO:0000256" key="1">
    <source>
        <dbReference type="ARBA" id="ARBA00004370"/>
    </source>
</evidence>
<dbReference type="AlphaFoldDB" id="A0A063Y1T2"/>
<evidence type="ECO:0000256" key="2">
    <source>
        <dbReference type="ARBA" id="ARBA00023224"/>
    </source>
</evidence>
<feature type="compositionally biased region" description="Basic and acidic residues" evidence="5">
    <location>
        <begin position="350"/>
        <end position="363"/>
    </location>
</feature>
<dbReference type="InterPro" id="IPR004089">
    <property type="entry name" value="MCPsignal_dom"/>
</dbReference>
<feature type="domain" description="Methyl-accepting transducer" evidence="6">
    <location>
        <begin position="166"/>
        <end position="316"/>
    </location>
</feature>
<dbReference type="Gene3D" id="1.10.287.950">
    <property type="entry name" value="Methyl-accepting chemotaxis protein"/>
    <property type="match status" value="1"/>
</dbReference>
<dbReference type="PANTHER" id="PTHR32089:SF41">
    <property type="entry name" value="METHYL-ACCEPTING CHEMOTAXIS PROTEIN"/>
    <property type="match status" value="1"/>
</dbReference>
<comment type="similarity">
    <text evidence="3">Belongs to the methyl-accepting chemotaxis (MCP) protein family.</text>
</comment>
<dbReference type="STRING" id="267850.ADINL_2244"/>
<protein>
    <submittedName>
        <fullName evidence="7">Methyl-accepting chemotaxis protein</fullName>
    </submittedName>
</protein>
<proteinExistence type="inferred from homology"/>
<feature type="compositionally biased region" description="Polar residues" evidence="5">
    <location>
        <begin position="368"/>
        <end position="377"/>
    </location>
</feature>
<dbReference type="SUPFAM" id="SSF58104">
    <property type="entry name" value="Methyl-accepting chemotaxis protein (MCP) signaling domain"/>
    <property type="match status" value="1"/>
</dbReference>
<comment type="subcellular location">
    <subcellularLocation>
        <location evidence="1">Membrane</location>
    </subcellularLocation>
</comment>
<dbReference type="OrthoDB" id="369661at2"/>
<evidence type="ECO:0000313" key="7">
    <source>
        <dbReference type="EMBL" id="KDE39115.1"/>
    </source>
</evidence>
<dbReference type="GO" id="GO:0016020">
    <property type="term" value="C:membrane"/>
    <property type="evidence" value="ECO:0007669"/>
    <property type="project" value="UniProtKB-SubCell"/>
</dbReference>
<gene>
    <name evidence="7" type="ORF">ADINL_2244</name>
</gene>
<dbReference type="GO" id="GO:0004888">
    <property type="term" value="F:transmembrane signaling receptor activity"/>
    <property type="evidence" value="ECO:0007669"/>
    <property type="project" value="InterPro"/>
</dbReference>
<sequence length="383" mass="42046">MNMKKLSIWLLALISGAALAHWVYPILGVLVSLLIAASTKFVGPASSTEESRASAVLPVSSDDVVDDLQEIGGCIEQVVTEIVSDMDALKSMQSDAMNTLSQAFVTLKEQIERQQADVALLLYGEAGALASASKDENHLGAFAQSTLNTMNHFVESTVRMSADSMEMLERVSHLSDQMPSLMKTLDDIDNIAKQTNLLALNAAIEAARAGESGRGFSVVAEEVRALSNRSASFSHTIQDNLNMMNKQIATLVDDVSRIASQDMTFILEAKKEVQQAIEQLMQKSRQDQSITQGMESVSQNLMEALFDAMRAMQFQDMSSQTIEHTTAEQRHLLLLAEVLKNEHKNLNEKALRDSVQQFREDRKARKSNPVSASSMSSGDIDLF</sequence>
<dbReference type="EMBL" id="JMSZ01000032">
    <property type="protein sequence ID" value="KDE39115.1"/>
    <property type="molecule type" value="Genomic_DNA"/>
</dbReference>
<evidence type="ECO:0000256" key="5">
    <source>
        <dbReference type="SAM" id="MobiDB-lite"/>
    </source>
</evidence>
<dbReference type="PRINTS" id="PR00260">
    <property type="entry name" value="CHEMTRNSDUCR"/>
</dbReference>
<evidence type="ECO:0000256" key="3">
    <source>
        <dbReference type="ARBA" id="ARBA00029447"/>
    </source>
</evidence>
<name>A0A063Y1T2_9GAMM</name>
<feature type="region of interest" description="Disordered" evidence="5">
    <location>
        <begin position="350"/>
        <end position="383"/>
    </location>
</feature>
<dbReference type="InterPro" id="IPR004090">
    <property type="entry name" value="Chemotax_Me-accpt_rcpt"/>
</dbReference>
<dbReference type="GO" id="GO:0006935">
    <property type="term" value="P:chemotaxis"/>
    <property type="evidence" value="ECO:0007669"/>
    <property type="project" value="InterPro"/>
</dbReference>
<dbReference type="PROSITE" id="PS50111">
    <property type="entry name" value="CHEMOTAXIS_TRANSDUC_2"/>
    <property type="match status" value="1"/>
</dbReference>
<dbReference type="PANTHER" id="PTHR32089">
    <property type="entry name" value="METHYL-ACCEPTING CHEMOTAXIS PROTEIN MCPB"/>
    <property type="match status" value="1"/>
</dbReference>
<dbReference type="SMART" id="SM00283">
    <property type="entry name" value="MA"/>
    <property type="match status" value="1"/>
</dbReference>
<evidence type="ECO:0000259" key="6">
    <source>
        <dbReference type="PROSITE" id="PS50111"/>
    </source>
</evidence>
<comment type="caution">
    <text evidence="7">The sequence shown here is derived from an EMBL/GenBank/DDBJ whole genome shotgun (WGS) entry which is preliminary data.</text>
</comment>
<dbReference type="Proteomes" id="UP000027318">
    <property type="component" value="Unassembled WGS sequence"/>
</dbReference>
<keyword evidence="2 4" id="KW-0807">Transducer</keyword>
<reference evidence="7 8" key="1">
    <citation type="journal article" date="2005" name="Int. J. Syst. Evol. Microbiol.">
        <title>Nitrincola lacisaponensis gen. nov., sp. nov., a novel alkaliphilic bacterium isolated from an alkaline, saline lake.</title>
        <authorList>
            <person name="Dimitriu P.A."/>
            <person name="Shukla S.K."/>
            <person name="Conradt J."/>
            <person name="Marquez M.C."/>
            <person name="Ventosa A."/>
            <person name="Maglia A."/>
            <person name="Peyton B.M."/>
            <person name="Pinkart H.C."/>
            <person name="Mormile M.R."/>
        </authorList>
    </citation>
    <scope>NUCLEOTIDE SEQUENCE [LARGE SCALE GENOMIC DNA]</scope>
    <source>
        <strain evidence="7 8">4CA</strain>
    </source>
</reference>
<accession>A0A063Y1T2</accession>
<dbReference type="Pfam" id="PF00015">
    <property type="entry name" value="MCPsignal"/>
    <property type="match status" value="1"/>
</dbReference>
<dbReference type="RefSeq" id="WP_051632750.1">
    <property type="nucleotide sequence ID" value="NZ_JBKBNO010000002.1"/>
</dbReference>
<organism evidence="7 8">
    <name type="scientific">Nitrincola lacisaponensis</name>
    <dbReference type="NCBI Taxonomy" id="267850"/>
    <lineage>
        <taxon>Bacteria</taxon>
        <taxon>Pseudomonadati</taxon>
        <taxon>Pseudomonadota</taxon>
        <taxon>Gammaproteobacteria</taxon>
        <taxon>Oceanospirillales</taxon>
        <taxon>Oceanospirillaceae</taxon>
        <taxon>Nitrincola</taxon>
    </lineage>
</organism>
<dbReference type="GO" id="GO:0007165">
    <property type="term" value="P:signal transduction"/>
    <property type="evidence" value="ECO:0007669"/>
    <property type="project" value="UniProtKB-KW"/>
</dbReference>